<dbReference type="Proteomes" id="UP000053424">
    <property type="component" value="Unassembled WGS sequence"/>
</dbReference>
<feature type="region of interest" description="Disordered" evidence="1">
    <location>
        <begin position="282"/>
        <end position="342"/>
    </location>
</feature>
<feature type="region of interest" description="Disordered" evidence="1">
    <location>
        <begin position="1"/>
        <end position="37"/>
    </location>
</feature>
<sequence length="545" mass="61697">MHSTSVQRSLAPSPRPNSVAPVIEDHQRRERRGSGWRKVAETRWMEAGRPLELQRMKKEEAIKIARRKEREMGWIGMDEPIAKRTSSSVPLAQVEKIANKMNMKENLGRANKGTNQAEFNLKQAQPRNRAEEIKRWDVEDGIVVQYKKASDSREGVYAASAFTNKPTDPQQAIAFAWQKWGNEVKSEHFPSPPNNIGTTSGYSERERMSQPRQSYHDLPEELSLTWQNWHREKIREAPPTAFRYNDNRVSQALELERRNDEARRIYEEARKLEIEARNKKNEMKRKEDGMRKKEEEGEINEKIRRKAQIDQVPESPLSRNPRETTIRPPSGESLEEGKIYPPSRGKYLATKLLTDDPVGQTKGNPSNSANSPTPLATASPEYRTIPNAKPAVRPPSEFKNSQRHGDGTPPWILSSRKPHATQQPMDVQFMARMADIRLQADGARLSSATLSTPRTRHMSLIASTPFSESFSIASPPSDVEFHPTPVFTDEIPKGLLRRTESRRSSIATQRSKGSSARSPFPKSYVRGNPPAALVRHGIGTAAATI</sequence>
<feature type="region of interest" description="Disordered" evidence="1">
    <location>
        <begin position="492"/>
        <end position="528"/>
    </location>
</feature>
<dbReference type="HOGENOM" id="CLU_499714_0_0_1"/>
<feature type="compositionally biased region" description="Basic and acidic residues" evidence="1">
    <location>
        <begin position="282"/>
        <end position="302"/>
    </location>
</feature>
<accession>A0A0C3BNY7</accession>
<evidence type="ECO:0000313" key="3">
    <source>
        <dbReference type="Proteomes" id="UP000053424"/>
    </source>
</evidence>
<proteinExistence type="predicted"/>
<feature type="region of interest" description="Disordered" evidence="1">
    <location>
        <begin position="185"/>
        <end position="213"/>
    </location>
</feature>
<dbReference type="EMBL" id="KN831791">
    <property type="protein sequence ID" value="KIM38385.1"/>
    <property type="molecule type" value="Genomic_DNA"/>
</dbReference>
<gene>
    <name evidence="2" type="ORF">M413DRAFT_245412</name>
</gene>
<feature type="compositionally biased region" description="Polar residues" evidence="1">
    <location>
        <begin position="361"/>
        <end position="376"/>
    </location>
</feature>
<feature type="compositionally biased region" description="Basic and acidic residues" evidence="1">
    <location>
        <begin position="203"/>
        <end position="213"/>
    </location>
</feature>
<feature type="region of interest" description="Disordered" evidence="1">
    <location>
        <begin position="355"/>
        <end position="421"/>
    </location>
</feature>
<reference evidence="3" key="2">
    <citation type="submission" date="2015-01" db="EMBL/GenBank/DDBJ databases">
        <title>Evolutionary Origins and Diversification of the Mycorrhizal Mutualists.</title>
        <authorList>
            <consortium name="DOE Joint Genome Institute"/>
            <consortium name="Mycorrhizal Genomics Consortium"/>
            <person name="Kohler A."/>
            <person name="Kuo A."/>
            <person name="Nagy L.G."/>
            <person name="Floudas D."/>
            <person name="Copeland A."/>
            <person name="Barry K.W."/>
            <person name="Cichocki N."/>
            <person name="Veneault-Fourrey C."/>
            <person name="LaButti K."/>
            <person name="Lindquist E.A."/>
            <person name="Lipzen A."/>
            <person name="Lundell T."/>
            <person name="Morin E."/>
            <person name="Murat C."/>
            <person name="Riley R."/>
            <person name="Ohm R."/>
            <person name="Sun H."/>
            <person name="Tunlid A."/>
            <person name="Henrissat B."/>
            <person name="Grigoriev I.V."/>
            <person name="Hibbett D.S."/>
            <person name="Martin F."/>
        </authorList>
    </citation>
    <scope>NUCLEOTIDE SEQUENCE [LARGE SCALE GENOMIC DNA]</scope>
    <source>
        <strain evidence="3">h7</strain>
    </source>
</reference>
<evidence type="ECO:0000313" key="2">
    <source>
        <dbReference type="EMBL" id="KIM38385.1"/>
    </source>
</evidence>
<protein>
    <submittedName>
        <fullName evidence="2">Uncharacterized protein</fullName>
    </submittedName>
</protein>
<feature type="compositionally biased region" description="Polar residues" evidence="1">
    <location>
        <begin position="1"/>
        <end position="10"/>
    </location>
</feature>
<keyword evidence="3" id="KW-1185">Reference proteome</keyword>
<feature type="compositionally biased region" description="Polar residues" evidence="1">
    <location>
        <begin position="504"/>
        <end position="517"/>
    </location>
</feature>
<name>A0A0C3BNY7_HEBCY</name>
<organism evidence="2 3">
    <name type="scientific">Hebeloma cylindrosporum</name>
    <dbReference type="NCBI Taxonomy" id="76867"/>
    <lineage>
        <taxon>Eukaryota</taxon>
        <taxon>Fungi</taxon>
        <taxon>Dikarya</taxon>
        <taxon>Basidiomycota</taxon>
        <taxon>Agaricomycotina</taxon>
        <taxon>Agaricomycetes</taxon>
        <taxon>Agaricomycetidae</taxon>
        <taxon>Agaricales</taxon>
        <taxon>Agaricineae</taxon>
        <taxon>Hymenogastraceae</taxon>
        <taxon>Hebeloma</taxon>
    </lineage>
</organism>
<dbReference type="AlphaFoldDB" id="A0A0C3BNY7"/>
<reference evidence="2 3" key="1">
    <citation type="submission" date="2014-04" db="EMBL/GenBank/DDBJ databases">
        <authorList>
            <consortium name="DOE Joint Genome Institute"/>
            <person name="Kuo A."/>
            <person name="Gay G."/>
            <person name="Dore J."/>
            <person name="Kohler A."/>
            <person name="Nagy L.G."/>
            <person name="Floudas D."/>
            <person name="Copeland A."/>
            <person name="Barry K.W."/>
            <person name="Cichocki N."/>
            <person name="Veneault-Fourrey C."/>
            <person name="LaButti K."/>
            <person name="Lindquist E.A."/>
            <person name="Lipzen A."/>
            <person name="Lundell T."/>
            <person name="Morin E."/>
            <person name="Murat C."/>
            <person name="Sun H."/>
            <person name="Tunlid A."/>
            <person name="Henrissat B."/>
            <person name="Grigoriev I.V."/>
            <person name="Hibbett D.S."/>
            <person name="Martin F."/>
            <person name="Nordberg H.P."/>
            <person name="Cantor M.N."/>
            <person name="Hua S.X."/>
        </authorList>
    </citation>
    <scope>NUCLEOTIDE SEQUENCE [LARGE SCALE GENOMIC DNA]</scope>
    <source>
        <strain evidence="3">h7</strain>
    </source>
</reference>
<evidence type="ECO:0000256" key="1">
    <source>
        <dbReference type="SAM" id="MobiDB-lite"/>
    </source>
</evidence>